<keyword evidence="7" id="KW-0653">Protein transport</keyword>
<dbReference type="InterPro" id="IPR001639">
    <property type="entry name" value="T2SS_protein-GspC"/>
</dbReference>
<evidence type="ECO:0000256" key="8">
    <source>
        <dbReference type="ARBA" id="ARBA00022989"/>
    </source>
</evidence>
<sequence>MMQFSGMALSIREMALKWLTPRWALYAAIFLMLNQLAMLTWRLWLPAEIPTPALLKATLPQVKTASSETSAAYNFTLFGTAAPSTAKAIATPTGSDASLLNAPPSALKINLTGIVASPTPANSIAIIAKDSKQFSLAIGDSTPGYDAKVAAIFPDRVVISYQGRYEALLLFGDSPAVAKTGGGEKTQSIKAQLKQQPQNILNYLNISPVMVDNKLTGYRLNPGAQKELFQQVGLQENDLAVAINGLDLRDAQQAQQALKQLPELSELNLTVERDGQLQDIYVALGDN</sequence>
<protein>
    <submittedName>
        <fullName evidence="12">Type II secretion system protein GspC</fullName>
    </submittedName>
</protein>
<dbReference type="PROSITE" id="PS01141">
    <property type="entry name" value="T2SP_C"/>
    <property type="match status" value="1"/>
</dbReference>
<dbReference type="Pfam" id="PF11356">
    <property type="entry name" value="T2SSC"/>
    <property type="match status" value="1"/>
</dbReference>
<evidence type="ECO:0000256" key="3">
    <source>
        <dbReference type="ARBA" id="ARBA00022448"/>
    </source>
</evidence>
<feature type="transmembrane region" description="Helical" evidence="10">
    <location>
        <begin position="23"/>
        <end position="44"/>
    </location>
</feature>
<keyword evidence="5" id="KW-0997">Cell inner membrane</keyword>
<accession>A0ABV6EHL3</accession>
<dbReference type="InterPro" id="IPR036034">
    <property type="entry name" value="PDZ_sf"/>
</dbReference>
<evidence type="ECO:0000256" key="6">
    <source>
        <dbReference type="ARBA" id="ARBA00022692"/>
    </source>
</evidence>
<keyword evidence="13" id="KW-1185">Reference proteome</keyword>
<dbReference type="NCBIfam" id="TIGR01713">
    <property type="entry name" value="typeII_sec_gspC"/>
    <property type="match status" value="1"/>
</dbReference>
<keyword evidence="8 10" id="KW-1133">Transmembrane helix</keyword>
<dbReference type="EMBL" id="JBHLXG010000018">
    <property type="protein sequence ID" value="MFC0228490.1"/>
    <property type="molecule type" value="Genomic_DNA"/>
</dbReference>
<keyword evidence="4" id="KW-1003">Cell membrane</keyword>
<dbReference type="SUPFAM" id="SSF50156">
    <property type="entry name" value="PDZ domain-like"/>
    <property type="match status" value="1"/>
</dbReference>
<evidence type="ECO:0000313" key="12">
    <source>
        <dbReference type="EMBL" id="MFC0228490.1"/>
    </source>
</evidence>
<comment type="similarity">
    <text evidence="2">Belongs to the GSP C family.</text>
</comment>
<evidence type="ECO:0000256" key="5">
    <source>
        <dbReference type="ARBA" id="ARBA00022519"/>
    </source>
</evidence>
<evidence type="ECO:0000256" key="1">
    <source>
        <dbReference type="ARBA" id="ARBA00004533"/>
    </source>
</evidence>
<keyword evidence="6 10" id="KW-0812">Transmembrane</keyword>
<evidence type="ECO:0000256" key="4">
    <source>
        <dbReference type="ARBA" id="ARBA00022475"/>
    </source>
</evidence>
<evidence type="ECO:0000256" key="2">
    <source>
        <dbReference type="ARBA" id="ARBA00007986"/>
    </source>
</evidence>
<evidence type="ECO:0000256" key="9">
    <source>
        <dbReference type="ARBA" id="ARBA00023136"/>
    </source>
</evidence>
<dbReference type="InterPro" id="IPR024961">
    <property type="entry name" value="T2SS_GspC_N"/>
</dbReference>
<evidence type="ECO:0000256" key="7">
    <source>
        <dbReference type="ARBA" id="ARBA00022927"/>
    </source>
</evidence>
<dbReference type="Gene3D" id="2.30.30.830">
    <property type="match status" value="1"/>
</dbReference>
<feature type="domain" description="Type II secretion system protein GspC N-terminal" evidence="11">
    <location>
        <begin position="29"/>
        <end position="170"/>
    </location>
</feature>
<name>A0ABV6EHL3_9GAMM</name>
<dbReference type="Proteomes" id="UP001589792">
    <property type="component" value="Unassembled WGS sequence"/>
</dbReference>
<comment type="caution">
    <text evidence="12">The sequence shown here is derived from an EMBL/GenBank/DDBJ whole genome shotgun (WGS) entry which is preliminary data.</text>
</comment>
<dbReference type="Gene3D" id="2.30.42.10">
    <property type="match status" value="1"/>
</dbReference>
<organism evidence="12 13">
    <name type="scientific">Serratia aquatilis</name>
    <dbReference type="NCBI Taxonomy" id="1737515"/>
    <lineage>
        <taxon>Bacteria</taxon>
        <taxon>Pseudomonadati</taxon>
        <taxon>Pseudomonadota</taxon>
        <taxon>Gammaproteobacteria</taxon>
        <taxon>Enterobacterales</taxon>
        <taxon>Yersiniaceae</taxon>
        <taxon>Serratia</taxon>
    </lineage>
</organism>
<gene>
    <name evidence="12" type="primary">gspC</name>
    <name evidence="12" type="ORF">ACFFJ3_18635</name>
</gene>
<dbReference type="RefSeq" id="WP_380678131.1">
    <property type="nucleotide sequence ID" value="NZ_CP173186.1"/>
</dbReference>
<comment type="subcellular location">
    <subcellularLocation>
        <location evidence="1">Cell inner membrane</location>
    </subcellularLocation>
</comment>
<evidence type="ECO:0000259" key="11">
    <source>
        <dbReference type="Pfam" id="PF11356"/>
    </source>
</evidence>
<proteinExistence type="inferred from homology"/>
<keyword evidence="3" id="KW-0813">Transport</keyword>
<reference evidence="12 13" key="1">
    <citation type="submission" date="2024-09" db="EMBL/GenBank/DDBJ databases">
        <authorList>
            <person name="Sun Q."/>
            <person name="Mori K."/>
        </authorList>
    </citation>
    <scope>NUCLEOTIDE SEQUENCE [LARGE SCALE GENOMIC DNA]</scope>
    <source>
        <strain evidence="12 13">CCM 8626</strain>
    </source>
</reference>
<keyword evidence="9 10" id="KW-0472">Membrane</keyword>
<evidence type="ECO:0000256" key="10">
    <source>
        <dbReference type="SAM" id="Phobius"/>
    </source>
</evidence>
<evidence type="ECO:0000313" key="13">
    <source>
        <dbReference type="Proteomes" id="UP001589792"/>
    </source>
</evidence>